<dbReference type="RefSeq" id="WP_343955555.1">
    <property type="nucleotide sequence ID" value="NZ_BAAAHQ010000082.1"/>
</dbReference>
<proteinExistence type="predicted"/>
<gene>
    <name evidence="1" type="ORF">GCM10009560_78980</name>
</gene>
<name>A0ABP4BWP1_9ACTN</name>
<sequence length="198" mass="20953">MSALNSDAIRFAPNGRVLSAPASTPLPIIPQTVADAFDNTKPYSGWTDLGYVTEDGCTLTPALTTSAFPVWQSVAAAKITVTAAGLDFQFALAQWDKDATELFFGGAWGTRDAATKLTKMTLPSNPALRERAFLILWGDLDIVNGLYVPRAMLSDRDGLTIGKTDPSILNMTFQSLDAGGKLADVLTTADINAAPGTP</sequence>
<organism evidence="1 2">
    <name type="scientific">Nonomuraea longicatena</name>
    <dbReference type="NCBI Taxonomy" id="83682"/>
    <lineage>
        <taxon>Bacteria</taxon>
        <taxon>Bacillati</taxon>
        <taxon>Actinomycetota</taxon>
        <taxon>Actinomycetes</taxon>
        <taxon>Streptosporangiales</taxon>
        <taxon>Streptosporangiaceae</taxon>
        <taxon>Nonomuraea</taxon>
    </lineage>
</organism>
<evidence type="ECO:0000313" key="1">
    <source>
        <dbReference type="EMBL" id="GAA0954989.1"/>
    </source>
</evidence>
<dbReference type="InterPro" id="IPR058154">
    <property type="entry name" value="Bxb1_TTP-like"/>
</dbReference>
<evidence type="ECO:0000313" key="2">
    <source>
        <dbReference type="Proteomes" id="UP001501578"/>
    </source>
</evidence>
<reference evidence="2" key="1">
    <citation type="journal article" date="2019" name="Int. J. Syst. Evol. Microbiol.">
        <title>The Global Catalogue of Microorganisms (GCM) 10K type strain sequencing project: providing services to taxonomists for standard genome sequencing and annotation.</title>
        <authorList>
            <consortium name="The Broad Institute Genomics Platform"/>
            <consortium name="The Broad Institute Genome Sequencing Center for Infectious Disease"/>
            <person name="Wu L."/>
            <person name="Ma J."/>
        </authorList>
    </citation>
    <scope>NUCLEOTIDE SEQUENCE [LARGE SCALE GENOMIC DNA]</scope>
    <source>
        <strain evidence="2">JCM 11136</strain>
    </source>
</reference>
<dbReference type="Pfam" id="PF25681">
    <property type="entry name" value="Phage_TTP_17"/>
    <property type="match status" value="1"/>
</dbReference>
<comment type="caution">
    <text evidence="1">The sequence shown here is derived from an EMBL/GenBank/DDBJ whole genome shotgun (WGS) entry which is preliminary data.</text>
</comment>
<evidence type="ECO:0008006" key="3">
    <source>
        <dbReference type="Google" id="ProtNLM"/>
    </source>
</evidence>
<keyword evidence="2" id="KW-1185">Reference proteome</keyword>
<protein>
    <recommendedName>
        <fullName evidence="3">Major tail protein</fullName>
    </recommendedName>
</protein>
<accession>A0ABP4BWP1</accession>
<dbReference type="EMBL" id="BAAAHQ010000082">
    <property type="protein sequence ID" value="GAA0954989.1"/>
    <property type="molecule type" value="Genomic_DNA"/>
</dbReference>
<dbReference type="Proteomes" id="UP001501578">
    <property type="component" value="Unassembled WGS sequence"/>
</dbReference>